<accession>A0A2I0KGG8</accession>
<proteinExistence type="predicted"/>
<name>A0A2I0KGG8_PUNGR</name>
<reference evidence="1 2" key="1">
    <citation type="submission" date="2017-11" db="EMBL/GenBank/DDBJ databases">
        <title>De-novo sequencing of pomegranate (Punica granatum L.) genome.</title>
        <authorList>
            <person name="Akparov Z."/>
            <person name="Amiraslanov A."/>
            <person name="Hajiyeva S."/>
            <person name="Abbasov M."/>
            <person name="Kaur K."/>
            <person name="Hamwieh A."/>
            <person name="Solovyev V."/>
            <person name="Salamov A."/>
            <person name="Braich B."/>
            <person name="Kosarev P."/>
            <person name="Mahmoud A."/>
            <person name="Hajiyev E."/>
            <person name="Babayeva S."/>
            <person name="Izzatullayeva V."/>
            <person name="Mammadov A."/>
            <person name="Mammadov A."/>
            <person name="Sharifova S."/>
            <person name="Ojaghi J."/>
            <person name="Eynullazada K."/>
            <person name="Bayramov B."/>
            <person name="Abdulazimova A."/>
            <person name="Shahmuradov I."/>
        </authorList>
    </citation>
    <scope>NUCLEOTIDE SEQUENCE [LARGE SCALE GENOMIC DNA]</scope>
    <source>
        <strain evidence="2">cv. AG2017</strain>
        <tissue evidence="1">Leaf</tissue>
    </source>
</reference>
<organism evidence="1 2">
    <name type="scientific">Punica granatum</name>
    <name type="common">Pomegranate</name>
    <dbReference type="NCBI Taxonomy" id="22663"/>
    <lineage>
        <taxon>Eukaryota</taxon>
        <taxon>Viridiplantae</taxon>
        <taxon>Streptophyta</taxon>
        <taxon>Embryophyta</taxon>
        <taxon>Tracheophyta</taxon>
        <taxon>Spermatophyta</taxon>
        <taxon>Magnoliopsida</taxon>
        <taxon>eudicotyledons</taxon>
        <taxon>Gunneridae</taxon>
        <taxon>Pentapetalae</taxon>
        <taxon>rosids</taxon>
        <taxon>malvids</taxon>
        <taxon>Myrtales</taxon>
        <taxon>Lythraceae</taxon>
        <taxon>Punica</taxon>
    </lineage>
</organism>
<protein>
    <submittedName>
        <fullName evidence="1">Uncharacterized protein</fullName>
    </submittedName>
</protein>
<evidence type="ECO:0000313" key="2">
    <source>
        <dbReference type="Proteomes" id="UP000233551"/>
    </source>
</evidence>
<comment type="caution">
    <text evidence="1">The sequence shown here is derived from an EMBL/GenBank/DDBJ whole genome shotgun (WGS) entry which is preliminary data.</text>
</comment>
<evidence type="ECO:0000313" key="1">
    <source>
        <dbReference type="EMBL" id="PKI67607.1"/>
    </source>
</evidence>
<keyword evidence="2" id="KW-1185">Reference proteome</keyword>
<dbReference type="EMBL" id="PGOL01000594">
    <property type="protein sequence ID" value="PKI67607.1"/>
    <property type="molecule type" value="Genomic_DNA"/>
</dbReference>
<dbReference type="Proteomes" id="UP000233551">
    <property type="component" value="Unassembled WGS sequence"/>
</dbReference>
<sequence>MQASKRIKPEPTKYVPGGVAKLYGLECGLSSRPALLSFRSRGLGVSTFLWGRVTDTREKKSRHSSFYDPKVESG</sequence>
<dbReference type="AlphaFoldDB" id="A0A2I0KGG8"/>
<gene>
    <name evidence="1" type="ORF">CRG98_011987</name>
</gene>